<reference evidence="7" key="1">
    <citation type="submission" date="2017-03" db="EMBL/GenBank/DDBJ databases">
        <authorList>
            <person name="Safronova V.I."/>
            <person name="Sazanova A.L."/>
            <person name="Chirak E.R."/>
        </authorList>
    </citation>
    <scope>NUCLEOTIDE SEQUENCE [LARGE SCALE GENOMIC DNA]</scope>
    <source>
        <strain evidence="7">Ach-343</strain>
    </source>
</reference>
<dbReference type="Gene3D" id="1.10.45.10">
    <property type="entry name" value="Vanillyl-alcohol Oxidase, Chain A, domain 4"/>
    <property type="match status" value="1"/>
</dbReference>
<dbReference type="Gene3D" id="3.30.43.10">
    <property type="entry name" value="Uridine Diphospho-n-acetylenolpyruvylglucosamine Reductase, domain 2"/>
    <property type="match status" value="1"/>
</dbReference>
<evidence type="ECO:0000256" key="1">
    <source>
        <dbReference type="ARBA" id="ARBA00001974"/>
    </source>
</evidence>
<dbReference type="InterPro" id="IPR036318">
    <property type="entry name" value="FAD-bd_PCMH-like_sf"/>
</dbReference>
<dbReference type="Gene3D" id="3.30.465.10">
    <property type="match status" value="1"/>
</dbReference>
<dbReference type="InterPro" id="IPR004113">
    <property type="entry name" value="FAD-bd_oxidored_4_C"/>
</dbReference>
<dbReference type="SUPFAM" id="SSF56176">
    <property type="entry name" value="FAD-binding/transporter-associated domain-like"/>
    <property type="match status" value="1"/>
</dbReference>
<dbReference type="SUPFAM" id="SSF55103">
    <property type="entry name" value="FAD-linked oxidases, C-terminal domain"/>
    <property type="match status" value="1"/>
</dbReference>
<keyword evidence="4" id="KW-0274">FAD</keyword>
<dbReference type="EMBL" id="MZXV01000013">
    <property type="protein sequence ID" value="PZV39344.1"/>
    <property type="molecule type" value="Genomic_DNA"/>
</dbReference>
<keyword evidence="3" id="KW-0285">Flavoprotein</keyword>
<dbReference type="InterPro" id="IPR051264">
    <property type="entry name" value="FAD-oxidored/transferase_4"/>
</dbReference>
<dbReference type="PANTHER" id="PTHR43716">
    <property type="entry name" value="D-2-HYDROXYGLUTARATE DEHYDROGENASE, MITOCHONDRIAL"/>
    <property type="match status" value="1"/>
</dbReference>
<dbReference type="GO" id="GO:0003824">
    <property type="term" value="F:catalytic activity"/>
    <property type="evidence" value="ECO:0007669"/>
    <property type="project" value="InterPro"/>
</dbReference>
<comment type="similarity">
    <text evidence="2">Belongs to the FAD-binding oxidoreductase/transferase type 4 family.</text>
</comment>
<protein>
    <submittedName>
        <fullName evidence="6">FAD-linked oxidase</fullName>
    </submittedName>
</protein>
<dbReference type="PANTHER" id="PTHR43716:SF2">
    <property type="entry name" value="BLL6224 PROTEIN"/>
    <property type="match status" value="1"/>
</dbReference>
<sequence>MTDPAAALAQMLGPKGWLSGEEAEPYRQDWLKRYGIAPLGVARPISTAQVAEIVTLCCDAGMNVVPQGGNTGLCGGAVVERAGGIILSLSRMAAIGEPDAASGSVVVDAGVILSALHDALAPHGLVFPMHLGAEGSARIGGLIGTNAGGSHALRHGMMQNLVLGLEVVLPDGSIWNGLRAVQKDNAGYQLRKLFCGAEGTLGVVTRAVLKLSPAPKQRATALLTLGDSAAAVAFGTYLRGEAGEFLTGLEFFCDFGLSLALKHLPGLSFPLESRGDVHVLVELTSSSTRVQLDDILASALEWGMERGLILDGALAMSDAQRAHFWRLREEQPEGQRLEGEQLKHDISVPVGRIAEFIDKGQALCQGILPGVRINPFGHLGDGNIHYNLSPPQGEADFAGKAPEIAQALAALATEMAGSFAAEHGLGRAKIVLADRNRSPVERDLMARLKHALDPLNTMNPGVIIANPSGKKNFPMNGIS</sequence>
<dbReference type="FunFam" id="1.10.45.10:FF:000001">
    <property type="entry name" value="D-lactate dehydrogenase mitochondrial"/>
    <property type="match status" value="1"/>
</dbReference>
<dbReference type="PROSITE" id="PS51387">
    <property type="entry name" value="FAD_PCMH"/>
    <property type="match status" value="1"/>
</dbReference>
<dbReference type="InterPro" id="IPR016169">
    <property type="entry name" value="FAD-bd_PCMH_sub2"/>
</dbReference>
<dbReference type="GO" id="GO:0071949">
    <property type="term" value="F:FAD binding"/>
    <property type="evidence" value="ECO:0007669"/>
    <property type="project" value="InterPro"/>
</dbReference>
<gene>
    <name evidence="6" type="ORF">B5V02_05000</name>
</gene>
<dbReference type="Pfam" id="PF01565">
    <property type="entry name" value="FAD_binding_4"/>
    <property type="match status" value="1"/>
</dbReference>
<dbReference type="GO" id="GO:0022904">
    <property type="term" value="P:respiratory electron transport chain"/>
    <property type="evidence" value="ECO:0007669"/>
    <property type="project" value="TreeGrafter"/>
</dbReference>
<dbReference type="InterPro" id="IPR006094">
    <property type="entry name" value="Oxid_FAD_bind_N"/>
</dbReference>
<name>A0A2W7C8Y5_9HYPH</name>
<dbReference type="InterPro" id="IPR016166">
    <property type="entry name" value="FAD-bd_PCMH"/>
</dbReference>
<dbReference type="AlphaFoldDB" id="A0A2W7C8Y5"/>
<dbReference type="InterPro" id="IPR016171">
    <property type="entry name" value="Vanillyl_alc_oxidase_C-sub2"/>
</dbReference>
<dbReference type="Gene3D" id="3.30.70.2740">
    <property type="match status" value="1"/>
</dbReference>
<evidence type="ECO:0000313" key="6">
    <source>
        <dbReference type="EMBL" id="PZV39344.1"/>
    </source>
</evidence>
<accession>A0A2W7C8Y5</accession>
<dbReference type="OrthoDB" id="9809290at2"/>
<comment type="caution">
    <text evidence="6">The sequence shown here is derived from an EMBL/GenBank/DDBJ whole genome shotgun (WGS) entry which is preliminary data.</text>
</comment>
<dbReference type="Gene3D" id="3.30.70.2190">
    <property type="match status" value="1"/>
</dbReference>
<proteinExistence type="inferred from homology"/>
<dbReference type="RefSeq" id="WP_111543096.1">
    <property type="nucleotide sequence ID" value="NZ_MZXV01000013.1"/>
</dbReference>
<evidence type="ECO:0000313" key="7">
    <source>
        <dbReference type="Proteomes" id="UP000248616"/>
    </source>
</evidence>
<comment type="cofactor">
    <cofactor evidence="1">
        <name>FAD</name>
        <dbReference type="ChEBI" id="CHEBI:57692"/>
    </cofactor>
</comment>
<evidence type="ECO:0000256" key="3">
    <source>
        <dbReference type="ARBA" id="ARBA00022630"/>
    </source>
</evidence>
<evidence type="ECO:0000256" key="4">
    <source>
        <dbReference type="ARBA" id="ARBA00022827"/>
    </source>
</evidence>
<organism evidence="6 7">
    <name type="scientific">Mesorhizobium kowhaii</name>
    <dbReference type="NCBI Taxonomy" id="1300272"/>
    <lineage>
        <taxon>Bacteria</taxon>
        <taxon>Pseudomonadati</taxon>
        <taxon>Pseudomonadota</taxon>
        <taxon>Alphaproteobacteria</taxon>
        <taxon>Hyphomicrobiales</taxon>
        <taxon>Phyllobacteriaceae</taxon>
        <taxon>Mesorhizobium</taxon>
    </lineage>
</organism>
<evidence type="ECO:0000256" key="2">
    <source>
        <dbReference type="ARBA" id="ARBA00008000"/>
    </source>
</evidence>
<evidence type="ECO:0000259" key="5">
    <source>
        <dbReference type="PROSITE" id="PS51387"/>
    </source>
</evidence>
<feature type="domain" description="FAD-binding PCMH-type" evidence="5">
    <location>
        <begin position="34"/>
        <end position="214"/>
    </location>
</feature>
<dbReference type="Pfam" id="PF02913">
    <property type="entry name" value="FAD-oxidase_C"/>
    <property type="match status" value="1"/>
</dbReference>
<dbReference type="Proteomes" id="UP000248616">
    <property type="component" value="Unassembled WGS sequence"/>
</dbReference>
<keyword evidence="7" id="KW-1185">Reference proteome</keyword>
<dbReference type="InterPro" id="IPR016164">
    <property type="entry name" value="FAD-linked_Oxase-like_C"/>
</dbReference>
<dbReference type="InterPro" id="IPR016167">
    <property type="entry name" value="FAD-bd_PCMH_sub1"/>
</dbReference>